<feature type="domain" description="Thioredoxin" evidence="2">
    <location>
        <begin position="225"/>
        <end position="369"/>
    </location>
</feature>
<evidence type="ECO:0000256" key="1">
    <source>
        <dbReference type="SAM" id="SignalP"/>
    </source>
</evidence>
<gene>
    <name evidence="3" type="ORF">FRUB_01511</name>
</gene>
<dbReference type="EMBL" id="NIDE01000002">
    <property type="protein sequence ID" value="OWK45180.1"/>
    <property type="molecule type" value="Genomic_DNA"/>
</dbReference>
<proteinExistence type="predicted"/>
<keyword evidence="4" id="KW-1185">Reference proteome</keyword>
<dbReference type="Proteomes" id="UP000214646">
    <property type="component" value="Unassembled WGS sequence"/>
</dbReference>
<evidence type="ECO:0000259" key="2">
    <source>
        <dbReference type="PROSITE" id="PS51352"/>
    </source>
</evidence>
<protein>
    <submittedName>
        <fullName evidence="3">Thioredoxin family protein</fullName>
    </submittedName>
</protein>
<evidence type="ECO:0000313" key="3">
    <source>
        <dbReference type="EMBL" id="OWK45180.1"/>
    </source>
</evidence>
<dbReference type="InterPro" id="IPR036249">
    <property type="entry name" value="Thioredoxin-like_sf"/>
</dbReference>
<dbReference type="GO" id="GO:0016491">
    <property type="term" value="F:oxidoreductase activity"/>
    <property type="evidence" value="ECO:0007669"/>
    <property type="project" value="InterPro"/>
</dbReference>
<feature type="signal peptide" evidence="1">
    <location>
        <begin position="1"/>
        <end position="18"/>
    </location>
</feature>
<accession>A0A225DUI6</accession>
<dbReference type="InterPro" id="IPR000866">
    <property type="entry name" value="AhpC/TSA"/>
</dbReference>
<name>A0A225DUI6_9BACT</name>
<feature type="chain" id="PRO_5013234279" evidence="1">
    <location>
        <begin position="19"/>
        <end position="372"/>
    </location>
</feature>
<dbReference type="RefSeq" id="WP_088252946.1">
    <property type="nucleotide sequence ID" value="NZ_NIDE01000002.1"/>
</dbReference>
<sequence>MRVLIATVVTLSVGLVFAFAGDAKETAEKVEALKKKFDTEMADIKDRFEKATTAADRKSLQSEARELSIISARDALELAQDDPKGAAGFEAALFAVKRAGAFGAEKEVEAGAEFIAKNHLDNPQVKTVLPQIAGAGRAGQKFLQTVVEKATDKDARAVALYFQGTYEVEKLNDEDDAKAVDELIAKATDLFDKAVKESPEAKVSRRTVSKEVAEQMEALKAVKNLAVGKPVPDAEARGLDGKTVKLSDYKGKVVLFDIWATWCPPCRAMIPHEREMVSKMKDKPFALVSLSVDDEKDTLEQFLEKQPMPWNHWWDNGQESPILKKFRVRGFPTLFLIDHTGVIRHKWVGSPGNKELDKAVEALVEKAVKTKG</sequence>
<dbReference type="AlphaFoldDB" id="A0A225DUI6"/>
<evidence type="ECO:0000313" key="4">
    <source>
        <dbReference type="Proteomes" id="UP000214646"/>
    </source>
</evidence>
<dbReference type="PROSITE" id="PS51352">
    <property type="entry name" value="THIOREDOXIN_2"/>
    <property type="match status" value="1"/>
</dbReference>
<dbReference type="SUPFAM" id="SSF52833">
    <property type="entry name" value="Thioredoxin-like"/>
    <property type="match status" value="1"/>
</dbReference>
<dbReference type="PANTHER" id="PTHR42852:SF17">
    <property type="entry name" value="THIOREDOXIN-LIKE PROTEIN HI_1115"/>
    <property type="match status" value="1"/>
</dbReference>
<comment type="caution">
    <text evidence="3">The sequence shown here is derived from an EMBL/GenBank/DDBJ whole genome shotgun (WGS) entry which is preliminary data.</text>
</comment>
<keyword evidence="1" id="KW-0732">Signal</keyword>
<organism evidence="3 4">
    <name type="scientific">Fimbriiglobus ruber</name>
    <dbReference type="NCBI Taxonomy" id="1908690"/>
    <lineage>
        <taxon>Bacteria</taxon>
        <taxon>Pseudomonadati</taxon>
        <taxon>Planctomycetota</taxon>
        <taxon>Planctomycetia</taxon>
        <taxon>Gemmatales</taxon>
        <taxon>Gemmataceae</taxon>
        <taxon>Fimbriiglobus</taxon>
    </lineage>
</organism>
<dbReference type="InterPro" id="IPR013766">
    <property type="entry name" value="Thioredoxin_domain"/>
</dbReference>
<dbReference type="PANTHER" id="PTHR42852">
    <property type="entry name" value="THIOL:DISULFIDE INTERCHANGE PROTEIN DSBE"/>
    <property type="match status" value="1"/>
</dbReference>
<dbReference type="GO" id="GO:0016209">
    <property type="term" value="F:antioxidant activity"/>
    <property type="evidence" value="ECO:0007669"/>
    <property type="project" value="InterPro"/>
</dbReference>
<dbReference type="Pfam" id="PF00578">
    <property type="entry name" value="AhpC-TSA"/>
    <property type="match status" value="1"/>
</dbReference>
<dbReference type="Gene3D" id="3.40.30.10">
    <property type="entry name" value="Glutaredoxin"/>
    <property type="match status" value="1"/>
</dbReference>
<dbReference type="InterPro" id="IPR050553">
    <property type="entry name" value="Thioredoxin_ResA/DsbE_sf"/>
</dbReference>
<dbReference type="OrthoDB" id="286712at2"/>
<reference evidence="4" key="1">
    <citation type="submission" date="2017-06" db="EMBL/GenBank/DDBJ databases">
        <title>Genome analysis of Fimbriiglobus ruber SP5, the first member of the order Planctomycetales with confirmed chitinolytic capability.</title>
        <authorList>
            <person name="Ravin N.V."/>
            <person name="Rakitin A.L."/>
            <person name="Ivanova A.A."/>
            <person name="Beletsky A.V."/>
            <person name="Kulichevskaya I.S."/>
            <person name="Mardanov A.V."/>
            <person name="Dedysh S.N."/>
        </authorList>
    </citation>
    <scope>NUCLEOTIDE SEQUENCE [LARGE SCALE GENOMIC DNA]</scope>
    <source>
        <strain evidence="4">SP5</strain>
    </source>
</reference>
<dbReference type="CDD" id="cd02966">
    <property type="entry name" value="TlpA_like_family"/>
    <property type="match status" value="1"/>
</dbReference>